<feature type="transmembrane region" description="Helical" evidence="6">
    <location>
        <begin position="458"/>
        <end position="479"/>
    </location>
</feature>
<feature type="compositionally biased region" description="Polar residues" evidence="5">
    <location>
        <begin position="34"/>
        <end position="49"/>
    </location>
</feature>
<proteinExistence type="predicted"/>
<feature type="transmembrane region" description="Helical" evidence="6">
    <location>
        <begin position="271"/>
        <end position="290"/>
    </location>
</feature>
<evidence type="ECO:0000256" key="2">
    <source>
        <dbReference type="ARBA" id="ARBA00022692"/>
    </source>
</evidence>
<dbReference type="PANTHER" id="PTHR23502:SF47">
    <property type="entry name" value="MAJOR FACILITATOR SUPERFAMILY (MFS) PROFILE DOMAIN-CONTAINING PROTEIN-RELATED"/>
    <property type="match status" value="1"/>
</dbReference>
<dbReference type="PROSITE" id="PS50850">
    <property type="entry name" value="MFS"/>
    <property type="match status" value="1"/>
</dbReference>
<reference evidence="8" key="2">
    <citation type="submission" date="2019-04" db="EMBL/GenBank/DDBJ databases">
        <title>Friends and foes A comparative genomics studyof 23 Aspergillus species from section Flavi.</title>
        <authorList>
            <consortium name="DOE Joint Genome Institute"/>
            <person name="Kjaerbolling I."/>
            <person name="Vesth T."/>
            <person name="Frisvad J.C."/>
            <person name="Nybo J.L."/>
            <person name="Theobald S."/>
            <person name="Kildgaard S."/>
            <person name="Isbrandt T."/>
            <person name="Kuo A."/>
            <person name="Sato A."/>
            <person name="Lyhne E.K."/>
            <person name="Kogle M.E."/>
            <person name="Wiebenga A."/>
            <person name="Kun R.S."/>
            <person name="Lubbers R.J."/>
            <person name="Makela M.R."/>
            <person name="Barry K."/>
            <person name="Chovatia M."/>
            <person name="Clum A."/>
            <person name="Daum C."/>
            <person name="Haridas S."/>
            <person name="He G."/>
            <person name="LaButti K."/>
            <person name="Lipzen A."/>
            <person name="Mondo S."/>
            <person name="Riley R."/>
            <person name="Salamov A."/>
            <person name="Simmons B.A."/>
            <person name="Magnuson J.K."/>
            <person name="Henrissat B."/>
            <person name="Mortensen U.H."/>
            <person name="Larsen T.O."/>
            <person name="Devries R.P."/>
            <person name="Grigoriev I.V."/>
            <person name="Machida M."/>
            <person name="Baker S.E."/>
            <person name="Andersen M.R."/>
        </authorList>
    </citation>
    <scope>NUCLEOTIDE SEQUENCE [LARGE SCALE GENOMIC DNA]</scope>
    <source>
        <strain evidence="8">IBT 14317</strain>
    </source>
</reference>
<feature type="transmembrane region" description="Helical" evidence="6">
    <location>
        <begin position="388"/>
        <end position="411"/>
    </location>
</feature>
<dbReference type="SUPFAM" id="SSF103473">
    <property type="entry name" value="MFS general substrate transporter"/>
    <property type="match status" value="1"/>
</dbReference>
<evidence type="ECO:0000256" key="6">
    <source>
        <dbReference type="SAM" id="Phobius"/>
    </source>
</evidence>
<accession>A0A8H6A2Z4</accession>
<evidence type="ECO:0000313" key="9">
    <source>
        <dbReference type="EMBL" id="KAF5860034.1"/>
    </source>
</evidence>
<keyword evidence="3 6" id="KW-1133">Transmembrane helix</keyword>
<dbReference type="PANTHER" id="PTHR23502">
    <property type="entry name" value="MAJOR FACILITATOR SUPERFAMILY"/>
    <property type="match status" value="1"/>
</dbReference>
<dbReference type="Proteomes" id="UP000541154">
    <property type="component" value="Unassembled WGS sequence"/>
</dbReference>
<feature type="transmembrane region" description="Helical" evidence="6">
    <location>
        <begin position="181"/>
        <end position="201"/>
    </location>
</feature>
<dbReference type="OrthoDB" id="3936150at2759"/>
<dbReference type="AlphaFoldDB" id="A0A5N6GAY0"/>
<accession>A0A5N6GAY0</accession>
<feature type="transmembrane region" description="Helical" evidence="6">
    <location>
        <begin position="491"/>
        <end position="518"/>
    </location>
</feature>
<organism evidence="8">
    <name type="scientific">Petromyces alliaceus</name>
    <name type="common">Aspergillus alliaceus</name>
    <dbReference type="NCBI Taxonomy" id="209559"/>
    <lineage>
        <taxon>Eukaryota</taxon>
        <taxon>Fungi</taxon>
        <taxon>Dikarya</taxon>
        <taxon>Ascomycota</taxon>
        <taxon>Pezizomycotina</taxon>
        <taxon>Eurotiomycetes</taxon>
        <taxon>Eurotiomycetidae</taxon>
        <taxon>Eurotiales</taxon>
        <taxon>Aspergillaceae</taxon>
        <taxon>Aspergillus</taxon>
        <taxon>Aspergillus subgen. Circumdati</taxon>
    </lineage>
</organism>
<dbReference type="Proteomes" id="UP000326877">
    <property type="component" value="Unassembled WGS sequence"/>
</dbReference>
<evidence type="ECO:0000313" key="8">
    <source>
        <dbReference type="EMBL" id="KAE8389601.1"/>
    </source>
</evidence>
<dbReference type="InterPro" id="IPR011701">
    <property type="entry name" value="MFS"/>
</dbReference>
<feature type="transmembrane region" description="Helical" evidence="6">
    <location>
        <begin position="524"/>
        <end position="546"/>
    </location>
</feature>
<accession>A0A5N7C661</accession>
<dbReference type="EMBL" id="ML735264">
    <property type="protein sequence ID" value="KAE8389601.1"/>
    <property type="molecule type" value="Genomic_DNA"/>
</dbReference>
<feature type="transmembrane region" description="Helical" evidence="6">
    <location>
        <begin position="349"/>
        <end position="368"/>
    </location>
</feature>
<evidence type="ECO:0000256" key="5">
    <source>
        <dbReference type="SAM" id="MobiDB-lite"/>
    </source>
</evidence>
<feature type="transmembrane region" description="Helical" evidence="6">
    <location>
        <begin position="115"/>
        <end position="138"/>
    </location>
</feature>
<comment type="subcellular location">
    <subcellularLocation>
        <location evidence="1">Membrane</location>
        <topology evidence="1">Multi-pass membrane protein</topology>
    </subcellularLocation>
</comment>
<dbReference type="GO" id="GO:0022857">
    <property type="term" value="F:transmembrane transporter activity"/>
    <property type="evidence" value="ECO:0007669"/>
    <property type="project" value="InterPro"/>
</dbReference>
<dbReference type="InterPro" id="IPR036259">
    <property type="entry name" value="MFS_trans_sf"/>
</dbReference>
<dbReference type="GO" id="GO:0005886">
    <property type="term" value="C:plasma membrane"/>
    <property type="evidence" value="ECO:0007669"/>
    <property type="project" value="TreeGrafter"/>
</dbReference>
<protein>
    <submittedName>
        <fullName evidence="8">MFS general substrate transporter</fullName>
    </submittedName>
</protein>
<feature type="region of interest" description="Disordered" evidence="5">
    <location>
        <begin position="13"/>
        <end position="61"/>
    </location>
</feature>
<keyword evidence="4 6" id="KW-0472">Membrane</keyword>
<dbReference type="CDD" id="cd17323">
    <property type="entry name" value="MFS_Tpo1_MDR_like"/>
    <property type="match status" value="1"/>
</dbReference>
<feature type="transmembrane region" description="Helical" evidence="6">
    <location>
        <begin position="207"/>
        <end position="229"/>
    </location>
</feature>
<evidence type="ECO:0000313" key="10">
    <source>
        <dbReference type="Proteomes" id="UP000541154"/>
    </source>
</evidence>
<dbReference type="EMBL" id="SPNV01000144">
    <property type="protein sequence ID" value="KAF5860034.1"/>
    <property type="molecule type" value="Genomic_DNA"/>
</dbReference>
<evidence type="ECO:0000256" key="1">
    <source>
        <dbReference type="ARBA" id="ARBA00004141"/>
    </source>
</evidence>
<feature type="transmembrane region" description="Helical" evidence="6">
    <location>
        <begin position="150"/>
        <end position="169"/>
    </location>
</feature>
<dbReference type="Pfam" id="PF07690">
    <property type="entry name" value="MFS_1"/>
    <property type="match status" value="1"/>
</dbReference>
<evidence type="ECO:0000259" key="7">
    <source>
        <dbReference type="PROSITE" id="PS50850"/>
    </source>
</evidence>
<evidence type="ECO:0000256" key="3">
    <source>
        <dbReference type="ARBA" id="ARBA00022989"/>
    </source>
</evidence>
<gene>
    <name evidence="8" type="ORF">BDV23DRAFT_157080</name>
    <name evidence="9" type="ORF">ETB97_002120</name>
</gene>
<sequence length="570" mass="63151">MQSYLQYRQLRHAVNRQLETSPFKGQRRDEASPTDGSETPTPDSLSAATDQKRSDDPEKALSENGTHAIESLQGIQVKVLSDATGTQPKQLFVVDWEGKHDALSPRNFSLFNRMIATLLVSVLSFAVGAASSITAVVLPQSSEEFNVSKVAGSLVTGMYLFGFATGALFSGPLSEIFGRNMVYLGSLVIFMIFVMASGLAPNYGAELIFRFLSGVFGSPPLTCAGGTIADLWSPLEKTLAFPFYAIFSFSGPILAPVISSYMGQSSLGWRWVNWIILVMSGAVLAIVILLQPETYGPLLLKWKAKHFRIVTGDSRFVSEMDISHAEVGAFARIYDALKREFLLTFQEPIVILISLYMTVIYIIIFTFFDGYEYIFGEVHGLSQGLTNIIWVAMFVGMMVAACLVPLIYRWTKLEFSRAEAMQDSTHTRPENRLWFAMLGAPAIPIGLFWMGWTDFPHISIWLPIVASTFVGYGTILVFTSSYMYVIDVYDIYAASALSFMTVSRYYVAGGMTVAGIPFYRNMGVHYTLTILACISSLMTLVPYIFYRYGPTIRSWSKYATHNGGIASVAD</sequence>
<keyword evidence="2 6" id="KW-0812">Transmembrane</keyword>
<feature type="transmembrane region" description="Helical" evidence="6">
    <location>
        <begin position="432"/>
        <end position="452"/>
    </location>
</feature>
<dbReference type="InterPro" id="IPR020846">
    <property type="entry name" value="MFS_dom"/>
</dbReference>
<evidence type="ECO:0000256" key="4">
    <source>
        <dbReference type="ARBA" id="ARBA00023136"/>
    </source>
</evidence>
<feature type="domain" description="Major facilitator superfamily (MFS) profile" evidence="7">
    <location>
        <begin position="116"/>
        <end position="550"/>
    </location>
</feature>
<keyword evidence="10" id="KW-1185">Reference proteome</keyword>
<dbReference type="Gene3D" id="1.20.1250.20">
    <property type="entry name" value="MFS general substrate transporter like domains"/>
    <property type="match status" value="1"/>
</dbReference>
<feature type="compositionally biased region" description="Basic and acidic residues" evidence="5">
    <location>
        <begin position="50"/>
        <end position="61"/>
    </location>
</feature>
<feature type="transmembrane region" description="Helical" evidence="6">
    <location>
        <begin position="241"/>
        <end position="259"/>
    </location>
</feature>
<reference evidence="9 10" key="1">
    <citation type="submission" date="2019-04" db="EMBL/GenBank/DDBJ databases">
        <title>Aspergillus burnettii sp. nov., novel species from soil in southeast Queensland.</title>
        <authorList>
            <person name="Gilchrist C.L.M."/>
            <person name="Pitt J.I."/>
            <person name="Lange L."/>
            <person name="Lacey H.J."/>
            <person name="Vuong D."/>
            <person name="Midgley D.J."/>
            <person name="Greenfield P."/>
            <person name="Bradbury M."/>
            <person name="Lacey E."/>
            <person name="Busk P.K."/>
            <person name="Pilgaard B."/>
            <person name="Chooi Y.H."/>
            <person name="Piggott A.M."/>
        </authorList>
    </citation>
    <scope>NUCLEOTIDE SEQUENCE [LARGE SCALE GENOMIC DNA]</scope>
    <source>
        <strain evidence="9 10">FRR 5400</strain>
    </source>
</reference>
<name>A0A5N6GAY0_PETAA</name>